<protein>
    <recommendedName>
        <fullName evidence="5">SWIM-type domain-containing protein</fullName>
    </recommendedName>
</protein>
<dbReference type="GO" id="GO:0008270">
    <property type="term" value="F:zinc ion binding"/>
    <property type="evidence" value="ECO:0007669"/>
    <property type="project" value="UniProtKB-KW"/>
</dbReference>
<feature type="domain" description="SWIM-type" evidence="5">
    <location>
        <begin position="98"/>
        <end position="130"/>
    </location>
</feature>
<name>A0AA35YBU0_LACSI</name>
<evidence type="ECO:0000256" key="1">
    <source>
        <dbReference type="ARBA" id="ARBA00022723"/>
    </source>
</evidence>
<evidence type="ECO:0000256" key="3">
    <source>
        <dbReference type="ARBA" id="ARBA00022833"/>
    </source>
</evidence>
<dbReference type="InterPro" id="IPR006564">
    <property type="entry name" value="Znf_PMZ"/>
</dbReference>
<gene>
    <name evidence="6" type="ORF">LSALG_LOCUS6404</name>
</gene>
<dbReference type="EMBL" id="OX465086">
    <property type="protein sequence ID" value="CAI9265818.1"/>
    <property type="molecule type" value="Genomic_DNA"/>
</dbReference>
<dbReference type="Pfam" id="PF04434">
    <property type="entry name" value="SWIM"/>
    <property type="match status" value="1"/>
</dbReference>
<sequence>MVNRRIRQEWEEYDLQSSYADNLSMFSIRLNYGGVFTKFPGRKYIKGKMNYIDDIDSDLFLVHDMDEIMELIDCVEPSKSIYYHFKRLTWDLDFGLYSLVNMEQQTCSCNGWELTGIPCKHSIAVICYMRLNNENVGILETWVHPIYWLKTWKEMYVLKVEPINGRFCGKKAHVLPS</sequence>
<keyword evidence="1" id="KW-0479">Metal-binding</keyword>
<evidence type="ECO:0000313" key="7">
    <source>
        <dbReference type="Proteomes" id="UP001177003"/>
    </source>
</evidence>
<organism evidence="6 7">
    <name type="scientific">Lactuca saligna</name>
    <name type="common">Willowleaf lettuce</name>
    <dbReference type="NCBI Taxonomy" id="75948"/>
    <lineage>
        <taxon>Eukaryota</taxon>
        <taxon>Viridiplantae</taxon>
        <taxon>Streptophyta</taxon>
        <taxon>Embryophyta</taxon>
        <taxon>Tracheophyta</taxon>
        <taxon>Spermatophyta</taxon>
        <taxon>Magnoliopsida</taxon>
        <taxon>eudicotyledons</taxon>
        <taxon>Gunneridae</taxon>
        <taxon>Pentapetalae</taxon>
        <taxon>asterids</taxon>
        <taxon>campanulids</taxon>
        <taxon>Asterales</taxon>
        <taxon>Asteraceae</taxon>
        <taxon>Cichorioideae</taxon>
        <taxon>Cichorieae</taxon>
        <taxon>Lactucinae</taxon>
        <taxon>Lactuca</taxon>
    </lineage>
</organism>
<dbReference type="InterPro" id="IPR007527">
    <property type="entry name" value="Znf_SWIM"/>
</dbReference>
<dbReference type="PANTHER" id="PTHR31973:SF190">
    <property type="entry name" value="MULE TRANSPOSASE DOMAIN-CONTAINING PROTEIN"/>
    <property type="match status" value="1"/>
</dbReference>
<evidence type="ECO:0000259" key="5">
    <source>
        <dbReference type="PROSITE" id="PS50966"/>
    </source>
</evidence>
<dbReference type="Proteomes" id="UP001177003">
    <property type="component" value="Chromosome 0"/>
</dbReference>
<proteinExistence type="predicted"/>
<dbReference type="PROSITE" id="PS50966">
    <property type="entry name" value="ZF_SWIM"/>
    <property type="match status" value="1"/>
</dbReference>
<dbReference type="AlphaFoldDB" id="A0AA35YBU0"/>
<evidence type="ECO:0000256" key="4">
    <source>
        <dbReference type="PROSITE-ProRule" id="PRU00325"/>
    </source>
</evidence>
<dbReference type="PANTHER" id="PTHR31973">
    <property type="entry name" value="POLYPROTEIN, PUTATIVE-RELATED"/>
    <property type="match status" value="1"/>
</dbReference>
<evidence type="ECO:0000313" key="6">
    <source>
        <dbReference type="EMBL" id="CAI9265818.1"/>
    </source>
</evidence>
<evidence type="ECO:0000256" key="2">
    <source>
        <dbReference type="ARBA" id="ARBA00022771"/>
    </source>
</evidence>
<dbReference type="SMART" id="SM00575">
    <property type="entry name" value="ZnF_PMZ"/>
    <property type="match status" value="1"/>
</dbReference>
<keyword evidence="2 4" id="KW-0863">Zinc-finger</keyword>
<reference evidence="6" key="1">
    <citation type="submission" date="2023-04" db="EMBL/GenBank/DDBJ databases">
        <authorList>
            <person name="Vijverberg K."/>
            <person name="Xiong W."/>
            <person name="Schranz E."/>
        </authorList>
    </citation>
    <scope>NUCLEOTIDE SEQUENCE</scope>
</reference>
<keyword evidence="7" id="KW-1185">Reference proteome</keyword>
<accession>A0AA35YBU0</accession>
<keyword evidence="3" id="KW-0862">Zinc</keyword>